<protein>
    <recommendedName>
        <fullName evidence="3">Transcriptional regulator</fullName>
    </recommendedName>
</protein>
<dbReference type="Proteomes" id="UP000190626">
    <property type="component" value="Unassembled WGS sequence"/>
</dbReference>
<dbReference type="RefSeq" id="WP_079408771.1">
    <property type="nucleotide sequence ID" value="NZ_MBTG01000001.1"/>
</dbReference>
<keyword evidence="2" id="KW-1185">Reference proteome</keyword>
<evidence type="ECO:0000313" key="2">
    <source>
        <dbReference type="Proteomes" id="UP000190626"/>
    </source>
</evidence>
<name>A0A1V4HS55_9BACL</name>
<dbReference type="AlphaFoldDB" id="A0A1V4HS55"/>
<dbReference type="InterPro" id="IPR014243">
    <property type="entry name" value="RsfA-like"/>
</dbReference>
<accession>A0A1V4HS55</accession>
<dbReference type="OrthoDB" id="2845592at2"/>
<dbReference type="STRING" id="1469647.BC351_00600"/>
<sequence>MKEKNREDAWTDSHDSVLAETVLRHIKTGSTQLAAFEQTGLKLNRTAAACGFRWNKELRKQYHNDINEAKLFRVKQKEQKREVFVTFLKTQENNGNHYLDAFNQIIKIAREQAQKFDQLLSENAKLNFEIMELKKHKESANTQTINRDFGAEDIQAFLKIMSRARNLTSLDLNV</sequence>
<dbReference type="PANTHER" id="PTHR41302">
    <property type="entry name" value="PRESPORE-SPECIFIC TRANSCRIPTIONAL REGULATOR RSFA-RELATED"/>
    <property type="match status" value="1"/>
</dbReference>
<comment type="caution">
    <text evidence="1">The sequence shown here is derived from an EMBL/GenBank/DDBJ whole genome shotgun (WGS) entry which is preliminary data.</text>
</comment>
<evidence type="ECO:0000313" key="1">
    <source>
        <dbReference type="EMBL" id="OPH61774.1"/>
    </source>
</evidence>
<dbReference type="PANTHER" id="PTHR41302:SF2">
    <property type="entry name" value="PRESPORE SPECIFIC TRANSCRIPTIONAL ACTIVATOR RSFA"/>
    <property type="match status" value="1"/>
</dbReference>
<proteinExistence type="predicted"/>
<organism evidence="1 2">
    <name type="scientific">Paenibacillus ferrarius</name>
    <dbReference type="NCBI Taxonomy" id="1469647"/>
    <lineage>
        <taxon>Bacteria</taxon>
        <taxon>Bacillati</taxon>
        <taxon>Bacillota</taxon>
        <taxon>Bacilli</taxon>
        <taxon>Bacillales</taxon>
        <taxon>Paenibacillaceae</taxon>
        <taxon>Paenibacillus</taxon>
    </lineage>
</organism>
<gene>
    <name evidence="1" type="ORF">BC351_00600</name>
</gene>
<evidence type="ECO:0008006" key="3">
    <source>
        <dbReference type="Google" id="ProtNLM"/>
    </source>
</evidence>
<dbReference type="EMBL" id="MBTG01000001">
    <property type="protein sequence ID" value="OPH61774.1"/>
    <property type="molecule type" value="Genomic_DNA"/>
</dbReference>
<dbReference type="NCBIfam" id="TIGR02894">
    <property type="entry name" value="DNA_bind_RsfA"/>
    <property type="match status" value="1"/>
</dbReference>
<reference evidence="2" key="1">
    <citation type="submission" date="2016-07" db="EMBL/GenBank/DDBJ databases">
        <authorList>
            <person name="Florea S."/>
            <person name="Webb J.S."/>
            <person name="Jaromczyk J."/>
            <person name="Schardl C.L."/>
        </authorList>
    </citation>
    <scope>NUCLEOTIDE SEQUENCE [LARGE SCALE GENOMIC DNA]</scope>
    <source>
        <strain evidence="2">CY1</strain>
    </source>
</reference>